<dbReference type="GO" id="GO:0004853">
    <property type="term" value="F:uroporphyrinogen decarboxylase activity"/>
    <property type="evidence" value="ECO:0007669"/>
    <property type="project" value="InterPro"/>
</dbReference>
<dbReference type="InterPro" id="IPR052024">
    <property type="entry name" value="Methanogen_methyltrans"/>
</dbReference>
<gene>
    <name evidence="2" type="ORF">ENX07_05365</name>
</gene>
<feature type="domain" description="Uroporphyrinogen decarboxylase (URO-D)" evidence="1">
    <location>
        <begin position="26"/>
        <end position="302"/>
    </location>
</feature>
<protein>
    <recommendedName>
        <fullName evidence="1">Uroporphyrinogen decarboxylase (URO-D) domain-containing protein</fullName>
    </recommendedName>
</protein>
<dbReference type="PANTHER" id="PTHR47099">
    <property type="entry name" value="METHYLCOBAMIDE:COM METHYLTRANSFERASE MTBA"/>
    <property type="match status" value="1"/>
</dbReference>
<dbReference type="Pfam" id="PF01208">
    <property type="entry name" value="URO-D"/>
    <property type="match status" value="1"/>
</dbReference>
<dbReference type="Gene3D" id="3.20.20.210">
    <property type="match status" value="1"/>
</dbReference>
<evidence type="ECO:0000313" key="2">
    <source>
        <dbReference type="EMBL" id="HGE99481.1"/>
    </source>
</evidence>
<dbReference type="SUPFAM" id="SSF51726">
    <property type="entry name" value="UROD/MetE-like"/>
    <property type="match status" value="1"/>
</dbReference>
<evidence type="ECO:0000259" key="1">
    <source>
        <dbReference type="Pfam" id="PF01208"/>
    </source>
</evidence>
<comment type="caution">
    <text evidence="2">The sequence shown here is derived from an EMBL/GenBank/DDBJ whole genome shotgun (WGS) entry which is preliminary data.</text>
</comment>
<sequence>MNKIHQLFKGNKQKAVFPIIGADHCAYLKKTTLAKVARKAKELADALEYAFRLYRYDIILIFSDPYVEAEALGCQIDWEPFPKILSRRKNSGNDRTGIIIETAERLKRRVDAPIFVSIKGPFSLASFLGGTETFFKELIIEEEKIKEMIAEASEFQIRYLRSLLSLGVNIFIGDPCASASLISPKFFLKFAYQPLLRIIGEIKNNGLIVALHICGNTKPIIPFLDNLGCDILSLEDIKIETKTPKMGGVATNTIFFGGEEKIEKEVLEAKRIPSCSIIATSCDVPVTTPPEHIKKMIETAREERDG</sequence>
<dbReference type="AlphaFoldDB" id="A0A7C3UWY3"/>
<dbReference type="InterPro" id="IPR038071">
    <property type="entry name" value="UROD/MetE-like_sf"/>
</dbReference>
<reference evidence="2" key="1">
    <citation type="journal article" date="2020" name="mSystems">
        <title>Genome- and Community-Level Interaction Insights into Carbon Utilization and Element Cycling Functions of Hydrothermarchaeota in Hydrothermal Sediment.</title>
        <authorList>
            <person name="Zhou Z."/>
            <person name="Liu Y."/>
            <person name="Xu W."/>
            <person name="Pan J."/>
            <person name="Luo Z.H."/>
            <person name="Li M."/>
        </authorList>
    </citation>
    <scope>NUCLEOTIDE SEQUENCE [LARGE SCALE GENOMIC DNA]</scope>
    <source>
        <strain evidence="2">SpSt-906</strain>
    </source>
</reference>
<dbReference type="GO" id="GO:0006779">
    <property type="term" value="P:porphyrin-containing compound biosynthetic process"/>
    <property type="evidence" value="ECO:0007669"/>
    <property type="project" value="InterPro"/>
</dbReference>
<accession>A0A7C3UWY3</accession>
<dbReference type="InterPro" id="IPR000257">
    <property type="entry name" value="Uroporphyrinogen_deCOase"/>
</dbReference>
<dbReference type="EMBL" id="DTMQ01000037">
    <property type="protein sequence ID" value="HGE99481.1"/>
    <property type="molecule type" value="Genomic_DNA"/>
</dbReference>
<proteinExistence type="predicted"/>
<name>A0A7C3UWY3_UNCW3</name>
<organism evidence="2">
    <name type="scientific">candidate division WOR-3 bacterium</name>
    <dbReference type="NCBI Taxonomy" id="2052148"/>
    <lineage>
        <taxon>Bacteria</taxon>
        <taxon>Bacteria division WOR-3</taxon>
    </lineage>
</organism>
<dbReference type="PANTHER" id="PTHR47099:SF1">
    <property type="entry name" value="METHYLCOBAMIDE:COM METHYLTRANSFERASE MTBA"/>
    <property type="match status" value="1"/>
</dbReference>